<keyword evidence="1" id="KW-0472">Membrane</keyword>
<protein>
    <submittedName>
        <fullName evidence="2">Uncharacterized protein</fullName>
    </submittedName>
</protein>
<gene>
    <name evidence="2" type="ORF">GT347_27020</name>
</gene>
<feature type="transmembrane region" description="Helical" evidence="1">
    <location>
        <begin position="55"/>
        <end position="75"/>
    </location>
</feature>
<keyword evidence="3" id="KW-1185">Reference proteome</keyword>
<accession>A0A857JCC9</accession>
<proteinExistence type="predicted"/>
<keyword evidence="1" id="KW-1133">Transmembrane helix</keyword>
<organism evidence="2 3">
    <name type="scientific">Xylophilus rhododendri</name>
    <dbReference type="NCBI Taxonomy" id="2697032"/>
    <lineage>
        <taxon>Bacteria</taxon>
        <taxon>Pseudomonadati</taxon>
        <taxon>Pseudomonadota</taxon>
        <taxon>Betaproteobacteria</taxon>
        <taxon>Burkholderiales</taxon>
        <taxon>Xylophilus</taxon>
    </lineage>
</organism>
<evidence type="ECO:0000313" key="3">
    <source>
        <dbReference type="Proteomes" id="UP000464787"/>
    </source>
</evidence>
<keyword evidence="1" id="KW-0812">Transmembrane</keyword>
<dbReference type="RefSeq" id="WP_160555126.1">
    <property type="nucleotide sequence ID" value="NZ_CP047650.1"/>
</dbReference>
<feature type="transmembrane region" description="Helical" evidence="1">
    <location>
        <begin position="95"/>
        <end position="114"/>
    </location>
</feature>
<dbReference type="Proteomes" id="UP000464787">
    <property type="component" value="Chromosome"/>
</dbReference>
<evidence type="ECO:0000313" key="2">
    <source>
        <dbReference type="EMBL" id="QHJ01318.1"/>
    </source>
</evidence>
<dbReference type="AlphaFoldDB" id="A0A857JCC9"/>
<name>A0A857JCC9_9BURK</name>
<sequence length="115" mass="12674">MTENFYANTMAGWAKSAEACAKLATAAMFLPVFYMKDVSGLPLQAALKGDHKGSFICCWAALILSIALSHTYQITALKLISTQGIYRIPLLPRTQYWGMVISMLAGMMFFVRGII</sequence>
<dbReference type="EMBL" id="CP047650">
    <property type="protein sequence ID" value="QHJ01318.1"/>
    <property type="molecule type" value="Genomic_DNA"/>
</dbReference>
<reference evidence="2 3" key="1">
    <citation type="submission" date="2020-01" db="EMBL/GenBank/DDBJ databases">
        <title>Genome sequencing of strain KACC 21265.</title>
        <authorList>
            <person name="Heo J."/>
            <person name="Kim S.-J."/>
            <person name="Kim J.-S."/>
            <person name="Hong S.-B."/>
            <person name="Kwon S.-W."/>
        </authorList>
    </citation>
    <scope>NUCLEOTIDE SEQUENCE [LARGE SCALE GENOMIC DNA]</scope>
    <source>
        <strain evidence="2 3">KACC 21265</strain>
    </source>
</reference>
<dbReference type="KEGG" id="xyk:GT347_27020"/>
<evidence type="ECO:0000256" key="1">
    <source>
        <dbReference type="SAM" id="Phobius"/>
    </source>
</evidence>